<dbReference type="CDD" id="cd04301">
    <property type="entry name" value="NAT_SF"/>
    <property type="match status" value="1"/>
</dbReference>
<dbReference type="PROSITE" id="PS51186">
    <property type="entry name" value="GNAT"/>
    <property type="match status" value="1"/>
</dbReference>
<feature type="region of interest" description="Disordered" evidence="1">
    <location>
        <begin position="89"/>
        <end position="114"/>
    </location>
</feature>
<dbReference type="AlphaFoldDB" id="A0AAV9HWP6"/>
<dbReference type="InterPro" id="IPR016181">
    <property type="entry name" value="Acyl_CoA_acyltransferase"/>
</dbReference>
<dbReference type="SUPFAM" id="SSF55729">
    <property type="entry name" value="Acyl-CoA N-acyltransferases (Nat)"/>
    <property type="match status" value="1"/>
</dbReference>
<proteinExistence type="predicted"/>
<evidence type="ECO:0000313" key="3">
    <source>
        <dbReference type="EMBL" id="KAK4464555.1"/>
    </source>
</evidence>
<evidence type="ECO:0000256" key="1">
    <source>
        <dbReference type="SAM" id="MobiDB-lite"/>
    </source>
</evidence>
<protein>
    <submittedName>
        <fullName evidence="3">Puromycin N-acetyltransferase</fullName>
    </submittedName>
</protein>
<reference evidence="3" key="2">
    <citation type="submission" date="2023-06" db="EMBL/GenBank/DDBJ databases">
        <authorList>
            <consortium name="Lawrence Berkeley National Laboratory"/>
            <person name="Mondo S.J."/>
            <person name="Hensen N."/>
            <person name="Bonometti L."/>
            <person name="Westerberg I."/>
            <person name="Brannstrom I.O."/>
            <person name="Guillou S."/>
            <person name="Cros-Aarteil S."/>
            <person name="Calhoun S."/>
            <person name="Haridas S."/>
            <person name="Kuo A."/>
            <person name="Pangilinan J."/>
            <person name="Riley R."/>
            <person name="Labutti K."/>
            <person name="Andreopoulos B."/>
            <person name="Lipzen A."/>
            <person name="Chen C."/>
            <person name="Yanf M."/>
            <person name="Daum C."/>
            <person name="Ng V."/>
            <person name="Clum A."/>
            <person name="Steindorff A."/>
            <person name="Ohm R."/>
            <person name="Martin F."/>
            <person name="Silar P."/>
            <person name="Natvig D."/>
            <person name="Lalanne C."/>
            <person name="Gautier V."/>
            <person name="Ament-Velasquez S.L."/>
            <person name="Kruys A."/>
            <person name="Hutchinson M.I."/>
            <person name="Powell A.J."/>
            <person name="Barry K."/>
            <person name="Miller A.N."/>
            <person name="Grigoriev I.V."/>
            <person name="Debuchy R."/>
            <person name="Gladieux P."/>
            <person name="Thoren M.H."/>
            <person name="Johannesson H."/>
        </authorList>
    </citation>
    <scope>NUCLEOTIDE SEQUENCE</scope>
    <source>
        <strain evidence="3">PSN324</strain>
    </source>
</reference>
<organism evidence="3 4">
    <name type="scientific">Cladorrhinum samala</name>
    <dbReference type="NCBI Taxonomy" id="585594"/>
    <lineage>
        <taxon>Eukaryota</taxon>
        <taxon>Fungi</taxon>
        <taxon>Dikarya</taxon>
        <taxon>Ascomycota</taxon>
        <taxon>Pezizomycotina</taxon>
        <taxon>Sordariomycetes</taxon>
        <taxon>Sordariomycetidae</taxon>
        <taxon>Sordariales</taxon>
        <taxon>Podosporaceae</taxon>
        <taxon>Cladorrhinum</taxon>
    </lineage>
</organism>
<evidence type="ECO:0000313" key="4">
    <source>
        <dbReference type="Proteomes" id="UP001321749"/>
    </source>
</evidence>
<dbReference type="InterPro" id="IPR052523">
    <property type="entry name" value="Trichothecene_AcTrans"/>
</dbReference>
<comment type="caution">
    <text evidence="3">The sequence shown here is derived from an EMBL/GenBank/DDBJ whole genome shotgun (WGS) entry which is preliminary data.</text>
</comment>
<dbReference type="Gene3D" id="3.40.630.30">
    <property type="match status" value="1"/>
</dbReference>
<accession>A0AAV9HWP6</accession>
<feature type="domain" description="N-acetyltransferase" evidence="2">
    <location>
        <begin position="69"/>
        <end position="223"/>
    </location>
</feature>
<dbReference type="InterPro" id="IPR000182">
    <property type="entry name" value="GNAT_dom"/>
</dbReference>
<name>A0AAV9HWP6_9PEZI</name>
<dbReference type="Pfam" id="PF13673">
    <property type="entry name" value="Acetyltransf_10"/>
    <property type="match status" value="1"/>
</dbReference>
<dbReference type="GO" id="GO:0016747">
    <property type="term" value="F:acyltransferase activity, transferring groups other than amino-acyl groups"/>
    <property type="evidence" value="ECO:0007669"/>
    <property type="project" value="InterPro"/>
</dbReference>
<gene>
    <name evidence="3" type="ORF">QBC42DRAFT_220494</name>
</gene>
<sequence>MPLSLRPATEEDSPHIGRIGAASFADSVSRVFFPENRRHLSPVGDAFLDEAEWRASRNTRRMKEGRPTFVVVDRTEDGKEEVVVGFAQWDPPKRQPEQPAAATTMKSEADGTQDPLPACLDQSALKAAFEAIETETQKVLGPEGYSKMWYLMILGVDPKHHRRGIGKILVNKGLELAKQDGKDVYLIATPNGQKLYESVGFKAIGEGCYLGDVAHYSMLWRNE</sequence>
<dbReference type="EMBL" id="MU864947">
    <property type="protein sequence ID" value="KAK4464555.1"/>
    <property type="molecule type" value="Genomic_DNA"/>
</dbReference>
<reference evidence="3" key="1">
    <citation type="journal article" date="2023" name="Mol. Phylogenet. Evol.">
        <title>Genome-scale phylogeny and comparative genomics of the fungal order Sordariales.</title>
        <authorList>
            <person name="Hensen N."/>
            <person name="Bonometti L."/>
            <person name="Westerberg I."/>
            <person name="Brannstrom I.O."/>
            <person name="Guillou S."/>
            <person name="Cros-Aarteil S."/>
            <person name="Calhoun S."/>
            <person name="Haridas S."/>
            <person name="Kuo A."/>
            <person name="Mondo S."/>
            <person name="Pangilinan J."/>
            <person name="Riley R."/>
            <person name="LaButti K."/>
            <person name="Andreopoulos B."/>
            <person name="Lipzen A."/>
            <person name="Chen C."/>
            <person name="Yan M."/>
            <person name="Daum C."/>
            <person name="Ng V."/>
            <person name="Clum A."/>
            <person name="Steindorff A."/>
            <person name="Ohm R.A."/>
            <person name="Martin F."/>
            <person name="Silar P."/>
            <person name="Natvig D.O."/>
            <person name="Lalanne C."/>
            <person name="Gautier V."/>
            <person name="Ament-Velasquez S.L."/>
            <person name="Kruys A."/>
            <person name="Hutchinson M.I."/>
            <person name="Powell A.J."/>
            <person name="Barry K."/>
            <person name="Miller A.N."/>
            <person name="Grigoriev I.V."/>
            <person name="Debuchy R."/>
            <person name="Gladieux P."/>
            <person name="Hiltunen Thoren M."/>
            <person name="Johannesson H."/>
        </authorList>
    </citation>
    <scope>NUCLEOTIDE SEQUENCE</scope>
    <source>
        <strain evidence="3">PSN324</strain>
    </source>
</reference>
<keyword evidence="4" id="KW-1185">Reference proteome</keyword>
<dbReference type="Proteomes" id="UP001321749">
    <property type="component" value="Unassembled WGS sequence"/>
</dbReference>
<evidence type="ECO:0000259" key="2">
    <source>
        <dbReference type="PROSITE" id="PS51186"/>
    </source>
</evidence>
<dbReference type="PANTHER" id="PTHR42791:SF2">
    <property type="entry name" value="N-ACETYLTRANSFERASE DOMAIN-CONTAINING PROTEIN"/>
    <property type="match status" value="1"/>
</dbReference>
<dbReference type="PANTHER" id="PTHR42791">
    <property type="entry name" value="GNAT FAMILY ACETYLTRANSFERASE"/>
    <property type="match status" value="1"/>
</dbReference>